<dbReference type="InterPro" id="IPR035908">
    <property type="entry name" value="F0_ATP_A_sf"/>
</dbReference>
<evidence type="ECO:0000256" key="11">
    <source>
        <dbReference type="HAMAP-Rule" id="MF_01393"/>
    </source>
</evidence>
<feature type="transmembrane region" description="Helical" evidence="11">
    <location>
        <begin position="15"/>
        <end position="39"/>
    </location>
</feature>
<dbReference type="NCBIfam" id="NF004481">
    <property type="entry name" value="PRK05815.2-3"/>
    <property type="match status" value="1"/>
</dbReference>
<proteinExistence type="inferred from homology"/>
<feature type="transmembrane region" description="Helical" evidence="11">
    <location>
        <begin position="78"/>
        <end position="101"/>
    </location>
</feature>
<reference evidence="14" key="1">
    <citation type="submission" date="2009-07" db="EMBL/GenBank/DDBJ databases">
        <title>Complete genome sequence of Zobellia galactanivorans Dsij.</title>
        <authorList>
            <consortium name="Genoscope - CEA"/>
        </authorList>
    </citation>
    <scope>NUCLEOTIDE SEQUENCE [LARGE SCALE GENOMIC DNA]</scope>
    <source>
        <strain evidence="14">DSM 12802 / CCUG 47099 / CIP 106680 / NCIMB 13871 / Dsij</strain>
    </source>
</reference>
<keyword evidence="14" id="KW-1185">Reference proteome</keyword>
<dbReference type="EMBL" id="FP476056">
    <property type="protein sequence ID" value="CAZ98013.1"/>
    <property type="molecule type" value="Genomic_DNA"/>
</dbReference>
<dbReference type="GO" id="GO:0016787">
    <property type="term" value="F:hydrolase activity"/>
    <property type="evidence" value="ECO:0007669"/>
    <property type="project" value="UniProtKB-KW"/>
</dbReference>
<keyword evidence="7 11" id="KW-1133">Transmembrane helix</keyword>
<evidence type="ECO:0000256" key="12">
    <source>
        <dbReference type="RuleBase" id="RU000483"/>
    </source>
</evidence>
<organism evidence="13 14">
    <name type="scientific">Zobellia galactanivorans (strain DSM 12802 / CCUG 47099 / CIP 106680 / NCIMB 13871 / Dsij)</name>
    <dbReference type="NCBI Taxonomy" id="63186"/>
    <lineage>
        <taxon>Bacteria</taxon>
        <taxon>Pseudomonadati</taxon>
        <taxon>Bacteroidota</taxon>
        <taxon>Flavobacteriia</taxon>
        <taxon>Flavobacteriales</taxon>
        <taxon>Flavobacteriaceae</taxon>
        <taxon>Zobellia</taxon>
    </lineage>
</organism>
<keyword evidence="3 11" id="KW-0813">Transport</keyword>
<dbReference type="InterPro" id="IPR023011">
    <property type="entry name" value="ATP_synth_F0_asu_AS"/>
</dbReference>
<evidence type="ECO:0000313" key="13">
    <source>
        <dbReference type="EMBL" id="CAZ98013.1"/>
    </source>
</evidence>
<sequence>MELSPDETIFWQNGFITINLTLVTTWVLMFVLVVASVLVTRKLRSDLKISRWQCILEMLVTGMNQQIKEVGLKKSEKFLGFIGTLFIFIAFANLCIIFPGYEPPTSSLSTTVALALCVFLATPLFGIAENGVLGYLKTFIEPTFIMLPFNIISEVSRTLALAVRLFGNIMSGGLIVSILLSIAPLFFPVLMTVLGLITGVIQAYIFSILATVYIAAATEESDKKKARVKKMKHKSIRVTNSK</sequence>
<dbReference type="HOGENOM" id="CLU_041018_2_5_10"/>
<dbReference type="GO" id="GO:0005886">
    <property type="term" value="C:plasma membrane"/>
    <property type="evidence" value="ECO:0007669"/>
    <property type="project" value="UniProtKB-SubCell"/>
</dbReference>
<dbReference type="InterPro" id="IPR045082">
    <property type="entry name" value="ATP_syn_F0_a_bact/chloroplast"/>
</dbReference>
<dbReference type="PROSITE" id="PS00449">
    <property type="entry name" value="ATPASE_A"/>
    <property type="match status" value="1"/>
</dbReference>
<reference evidence="13 14" key="2">
    <citation type="journal article" date="2012" name="Environ. Microbiol.">
        <title>Characterization of the first alginolytic operons in a marine bacterium: from their emergence in marine Flavobacteriia to their independent transfers to marine Proteobacteria and human gut Bacteroides.</title>
        <authorList>
            <person name="Thomas F."/>
            <person name="Barbeyron T."/>
            <person name="Tonon T."/>
            <person name="Genicot S."/>
            <person name="Czjzek M."/>
            <person name="Michel G."/>
        </authorList>
    </citation>
    <scope>NUCLEOTIDE SEQUENCE [LARGE SCALE GENOMIC DNA]</scope>
    <source>
        <strain evidence="14">DSM 12802 / CCUG 47099 / CIP 106680 / NCIMB 13871 / Dsij</strain>
    </source>
</reference>
<evidence type="ECO:0000256" key="10">
    <source>
        <dbReference type="ARBA" id="ARBA00023310"/>
    </source>
</evidence>
<comment type="subcellular location">
    <subcellularLocation>
        <location evidence="11">Cell inner membrane</location>
        <topology evidence="11">Multi-pass membrane protein</topology>
    </subcellularLocation>
    <subcellularLocation>
        <location evidence="12">Cell membrane</location>
        <topology evidence="12">Multi-pass membrane protein</topology>
    </subcellularLocation>
    <subcellularLocation>
        <location evidence="1">Membrane</location>
        <topology evidence="1">Multi-pass membrane protein</topology>
    </subcellularLocation>
</comment>
<gene>
    <name evidence="11" type="primary">atpB</name>
    <name evidence="13" type="synonym">atpB2</name>
    <name evidence="13" type="ordered locus">zobellia_3875</name>
</gene>
<dbReference type="STRING" id="63186.ZOBELLIA_3875"/>
<evidence type="ECO:0000256" key="2">
    <source>
        <dbReference type="ARBA" id="ARBA00006810"/>
    </source>
</evidence>
<keyword evidence="11" id="KW-0997">Cell inner membrane</keyword>
<evidence type="ECO:0000256" key="6">
    <source>
        <dbReference type="ARBA" id="ARBA00022781"/>
    </source>
</evidence>
<feature type="transmembrane region" description="Helical" evidence="11">
    <location>
        <begin position="193"/>
        <end position="216"/>
    </location>
</feature>
<comment type="function">
    <text evidence="11 12">Key component of the proton channel; it plays a direct role in the translocation of protons across the membrane.</text>
</comment>
<dbReference type="HAMAP" id="MF_01393">
    <property type="entry name" value="ATP_synth_a_bact"/>
    <property type="match status" value="1"/>
</dbReference>
<keyword evidence="6 11" id="KW-0375">Hydrogen ion transport</keyword>
<dbReference type="SUPFAM" id="SSF81336">
    <property type="entry name" value="F1F0 ATP synthase subunit A"/>
    <property type="match status" value="1"/>
</dbReference>
<dbReference type="InterPro" id="IPR017692">
    <property type="entry name" value="Alt_ATP_synth_F0_Asu"/>
</dbReference>
<dbReference type="PRINTS" id="PR00123">
    <property type="entry name" value="ATPASEA"/>
</dbReference>
<dbReference type="NCBIfam" id="TIGR03306">
    <property type="entry name" value="altF1_A"/>
    <property type="match status" value="1"/>
</dbReference>
<dbReference type="RefSeq" id="WP_013995203.1">
    <property type="nucleotide sequence ID" value="NC_015844.1"/>
</dbReference>
<keyword evidence="4 11" id="KW-0138">CF(0)</keyword>
<comment type="subunit">
    <text evidence="11">F-type ATPases have 2 components, CF(1) - the catalytic core - and CF(0) - the membrane proton channel. CF(1) has five subunits: alpha(3), beta(3), gamma(1), delta(1), epsilon(1). CF(0) has three main subunits: a(1), b(2) and c(9-12). The alpha and beta chains form an alternating ring which encloses part of the gamma chain. CF(1) is attached to CF(0) by a central stalk formed by the gamma and epsilon chains, while a peripheral stalk is formed by the delta and b chains.</text>
</comment>
<dbReference type="PANTHER" id="PTHR42823">
    <property type="entry name" value="ATP SYNTHASE SUBUNIT A, CHLOROPLASTIC"/>
    <property type="match status" value="1"/>
</dbReference>
<dbReference type="NCBIfam" id="TIGR01131">
    <property type="entry name" value="ATP_synt_6_or_A"/>
    <property type="match status" value="1"/>
</dbReference>
<evidence type="ECO:0000256" key="1">
    <source>
        <dbReference type="ARBA" id="ARBA00004141"/>
    </source>
</evidence>
<comment type="similarity">
    <text evidence="2 11 12">Belongs to the ATPase A chain family.</text>
</comment>
<dbReference type="GO" id="GO:0045259">
    <property type="term" value="C:proton-transporting ATP synthase complex"/>
    <property type="evidence" value="ECO:0007669"/>
    <property type="project" value="UniProtKB-KW"/>
</dbReference>
<dbReference type="AlphaFoldDB" id="G0L877"/>
<keyword evidence="5 11" id="KW-0812">Transmembrane</keyword>
<dbReference type="KEGG" id="zga:ZOBELLIA_3875"/>
<protein>
    <recommendedName>
        <fullName evidence="11 12">ATP synthase subunit a</fullName>
    </recommendedName>
    <alternativeName>
        <fullName evidence="11">ATP synthase F0 sector subunit a</fullName>
    </alternativeName>
    <alternativeName>
        <fullName evidence="11">F-ATPase subunit 6</fullName>
    </alternativeName>
</protein>
<evidence type="ECO:0000256" key="3">
    <source>
        <dbReference type="ARBA" id="ARBA00022448"/>
    </source>
</evidence>
<accession>G0L877</accession>
<keyword evidence="8 11" id="KW-0406">Ion transport</keyword>
<keyword evidence="13" id="KW-0378">Hydrolase</keyword>
<dbReference type="GO" id="GO:0042777">
    <property type="term" value="P:proton motive force-driven plasma membrane ATP synthesis"/>
    <property type="evidence" value="ECO:0007669"/>
    <property type="project" value="TreeGrafter"/>
</dbReference>
<dbReference type="PATRIC" id="fig|63186.3.peg.3795"/>
<keyword evidence="10 11" id="KW-0066">ATP synthesis</keyword>
<dbReference type="GO" id="GO:0046933">
    <property type="term" value="F:proton-transporting ATP synthase activity, rotational mechanism"/>
    <property type="evidence" value="ECO:0007669"/>
    <property type="project" value="UniProtKB-UniRule"/>
</dbReference>
<evidence type="ECO:0000256" key="4">
    <source>
        <dbReference type="ARBA" id="ARBA00022547"/>
    </source>
</evidence>
<evidence type="ECO:0000256" key="9">
    <source>
        <dbReference type="ARBA" id="ARBA00023136"/>
    </source>
</evidence>
<evidence type="ECO:0000256" key="8">
    <source>
        <dbReference type="ARBA" id="ARBA00023065"/>
    </source>
</evidence>
<feature type="transmembrane region" description="Helical" evidence="11">
    <location>
        <begin position="165"/>
        <end position="187"/>
    </location>
</feature>
<dbReference type="Gene3D" id="1.20.120.220">
    <property type="entry name" value="ATP synthase, F0 complex, subunit A"/>
    <property type="match status" value="1"/>
</dbReference>
<dbReference type="PANTHER" id="PTHR42823:SF3">
    <property type="entry name" value="ATP SYNTHASE SUBUNIT A, CHLOROPLASTIC"/>
    <property type="match status" value="1"/>
</dbReference>
<keyword evidence="11" id="KW-1003">Cell membrane</keyword>
<dbReference type="CDD" id="cd00310">
    <property type="entry name" value="ATP-synt_Fo_a_6"/>
    <property type="match status" value="1"/>
</dbReference>
<keyword evidence="9 11" id="KW-0472">Membrane</keyword>
<dbReference type="OrthoDB" id="9789241at2"/>
<dbReference type="InterPro" id="IPR000568">
    <property type="entry name" value="ATP_synth_F0_asu"/>
</dbReference>
<name>G0L877_ZOBGA</name>
<evidence type="ECO:0000256" key="7">
    <source>
        <dbReference type="ARBA" id="ARBA00022989"/>
    </source>
</evidence>
<evidence type="ECO:0000256" key="5">
    <source>
        <dbReference type="ARBA" id="ARBA00022692"/>
    </source>
</evidence>
<dbReference type="Proteomes" id="UP000008898">
    <property type="component" value="Chromosome"/>
</dbReference>
<dbReference type="Pfam" id="PF00119">
    <property type="entry name" value="ATP-synt_A"/>
    <property type="match status" value="1"/>
</dbReference>
<evidence type="ECO:0000313" key="14">
    <source>
        <dbReference type="Proteomes" id="UP000008898"/>
    </source>
</evidence>
<feature type="transmembrane region" description="Helical" evidence="11">
    <location>
        <begin position="113"/>
        <end position="136"/>
    </location>
</feature>